<dbReference type="InterPro" id="IPR011453">
    <property type="entry name" value="DUF1559"/>
</dbReference>
<sequence length="356" mass="39254">MPRQLRKDLGIMTGVFLLLVALISPAIQRSRTAARLSTAKNNLKQIGLALHNYHDTHACFPPGGVIRQDGTAMHGWLSMLQPYLDASPLYSMTRFSEPWDSPQNFPVYEHSIPVFQLPERDMGLTSGGYGVTCLMGNTNVLHRNHSVRLREITKGSSHTWIAGEVAGNFQPWGYPFNWRPLGTKLCDGPDSFGQLIWDGAHLLLADGSIHFYSTETAPEILQALAEAPPIATRAQIAVPARTFTIGDYYWDPIDLQSDPQGENQYIVKVLRSPSGAPLKMSVRSKFIVRPGDRPEYKGKGAVFLFLAHVGPQTDIASTLKATTLADETNPAQFQANVKLLRALQQELPADPEGSEP</sequence>
<evidence type="ECO:0000259" key="1">
    <source>
        <dbReference type="Pfam" id="PF07596"/>
    </source>
</evidence>
<dbReference type="InterPro" id="IPR045584">
    <property type="entry name" value="Pilin-like"/>
</dbReference>
<dbReference type="SUPFAM" id="SSF54523">
    <property type="entry name" value="Pili subunits"/>
    <property type="match status" value="1"/>
</dbReference>
<protein>
    <recommendedName>
        <fullName evidence="1">DUF1559 domain-containing protein</fullName>
    </recommendedName>
</protein>
<dbReference type="Pfam" id="PF07596">
    <property type="entry name" value="SBP_bac_10"/>
    <property type="match status" value="1"/>
</dbReference>
<dbReference type="Proteomes" id="UP000315647">
    <property type="component" value="Chromosome"/>
</dbReference>
<gene>
    <name evidence="2" type="ORF">Enr10x_08500</name>
</gene>
<dbReference type="PANTHER" id="PTHR30093:SF2">
    <property type="entry name" value="TYPE II SECRETION SYSTEM PROTEIN H"/>
    <property type="match status" value="1"/>
</dbReference>
<evidence type="ECO:0000313" key="2">
    <source>
        <dbReference type="EMBL" id="QDT25553.1"/>
    </source>
</evidence>
<dbReference type="EMBL" id="CP037421">
    <property type="protein sequence ID" value="QDT25553.1"/>
    <property type="molecule type" value="Genomic_DNA"/>
</dbReference>
<evidence type="ECO:0000313" key="3">
    <source>
        <dbReference type="Proteomes" id="UP000315647"/>
    </source>
</evidence>
<proteinExistence type="predicted"/>
<reference evidence="2 3" key="1">
    <citation type="submission" date="2019-03" db="EMBL/GenBank/DDBJ databases">
        <title>Deep-cultivation of Planctomycetes and their phenomic and genomic characterization uncovers novel biology.</title>
        <authorList>
            <person name="Wiegand S."/>
            <person name="Jogler M."/>
            <person name="Boedeker C."/>
            <person name="Pinto D."/>
            <person name="Vollmers J."/>
            <person name="Rivas-Marin E."/>
            <person name="Kohn T."/>
            <person name="Peeters S.H."/>
            <person name="Heuer A."/>
            <person name="Rast P."/>
            <person name="Oberbeckmann S."/>
            <person name="Bunk B."/>
            <person name="Jeske O."/>
            <person name="Meyerdierks A."/>
            <person name="Storesund J.E."/>
            <person name="Kallscheuer N."/>
            <person name="Luecker S."/>
            <person name="Lage O.M."/>
            <person name="Pohl T."/>
            <person name="Merkel B.J."/>
            <person name="Hornburger P."/>
            <person name="Mueller R.-W."/>
            <person name="Bruemmer F."/>
            <person name="Labrenz M."/>
            <person name="Spormann A.M."/>
            <person name="Op den Camp H."/>
            <person name="Overmann J."/>
            <person name="Amann R."/>
            <person name="Jetten M.S.M."/>
            <person name="Mascher T."/>
            <person name="Medema M.H."/>
            <person name="Devos D.P."/>
            <person name="Kaster A.-K."/>
            <person name="Ovreas L."/>
            <person name="Rohde M."/>
            <person name="Galperin M.Y."/>
            <person name="Jogler C."/>
        </authorList>
    </citation>
    <scope>NUCLEOTIDE SEQUENCE [LARGE SCALE GENOMIC DNA]</scope>
    <source>
        <strain evidence="2 3">Enr10</strain>
    </source>
</reference>
<feature type="domain" description="DUF1559" evidence="1">
    <location>
        <begin position="28"/>
        <end position="167"/>
    </location>
</feature>
<accession>A0A517Q1N9</accession>
<keyword evidence="3" id="KW-1185">Reference proteome</keyword>
<name>A0A517Q1N9_9PLAN</name>
<organism evidence="2 3">
    <name type="scientific">Gimesia panareensis</name>
    <dbReference type="NCBI Taxonomy" id="2527978"/>
    <lineage>
        <taxon>Bacteria</taxon>
        <taxon>Pseudomonadati</taxon>
        <taxon>Planctomycetota</taxon>
        <taxon>Planctomycetia</taxon>
        <taxon>Planctomycetales</taxon>
        <taxon>Planctomycetaceae</taxon>
        <taxon>Gimesia</taxon>
    </lineage>
</organism>
<dbReference type="RefSeq" id="WP_145448222.1">
    <property type="nucleotide sequence ID" value="NZ_CP037421.1"/>
</dbReference>
<dbReference type="PANTHER" id="PTHR30093">
    <property type="entry name" value="GENERAL SECRETION PATHWAY PROTEIN G"/>
    <property type="match status" value="1"/>
</dbReference>
<dbReference type="AlphaFoldDB" id="A0A517Q1N9"/>